<dbReference type="InterPro" id="IPR041698">
    <property type="entry name" value="Methyltransf_25"/>
</dbReference>
<evidence type="ECO:0000259" key="1">
    <source>
        <dbReference type="Pfam" id="PF13649"/>
    </source>
</evidence>
<dbReference type="PANTHER" id="PTHR43591">
    <property type="entry name" value="METHYLTRANSFERASE"/>
    <property type="match status" value="1"/>
</dbReference>
<name>C0Z465_STRVN</name>
<evidence type="ECO:0000313" key="2">
    <source>
        <dbReference type="EMBL" id="CAQ52614.1"/>
    </source>
</evidence>
<protein>
    <submittedName>
        <fullName evidence="2">Methyl transferase</fullName>
    </submittedName>
</protein>
<sequence length="519" mass="54447">MDLAPDVRTALDAYLGGRPPRADGTAFRRLAGTVWEAGTALPGSAAAVPALIAAFETAGPAHRPHLAVLLGLLAETGTGTGTGRGRGRGSDTELTHEAVRRGLPVFLPALRRSGGDGAATATLLYLLGHFPADRAAVLDAAAGLPLDTGDLARLERLLAPPDPADPALGRVWPSPAAWELSAEERELDRAWVKGLPAGQVTALWENDTRSLLSYAGAKALWAAEHGWDGYRAEPGPALPVAPEEERRAAHRTLPSAAKASALRCPTCREELAFGPEGARCTGCGAAHPWSGTALDLSCGVGDKTAAMIRNVPLRYDNALRPAFLRLMGENWAGAVSVADEDRYLAERVRPADEDAPVLDLAAGTGRWTSVLAGVVGRDRVIALDLSGAMLERLSSSLPRLTTIRAGALALPFADASLSAVNCWNALQAVPDAAAAVAEVGRCLRPGGTFTLLTFRPAADPLYRYFQTHTQGVIVFEPDALRGMLEEAGMAVRDLSGPGSFLFATAVREGTAVRENRGAR</sequence>
<dbReference type="SUPFAM" id="SSF53335">
    <property type="entry name" value="S-adenosyl-L-methionine-dependent methyltransferases"/>
    <property type="match status" value="1"/>
</dbReference>
<dbReference type="AlphaFoldDB" id="C0Z465"/>
<feature type="domain" description="Methyltransferase" evidence="1">
    <location>
        <begin position="357"/>
        <end position="447"/>
    </location>
</feature>
<dbReference type="InterPro" id="IPR029063">
    <property type="entry name" value="SAM-dependent_MTases_sf"/>
</dbReference>
<dbReference type="CDD" id="cd02440">
    <property type="entry name" value="AdoMet_MTases"/>
    <property type="match status" value="1"/>
</dbReference>
<proteinExistence type="predicted"/>
<gene>
    <name evidence="2" type="primary">ken9</name>
</gene>
<keyword evidence="2" id="KW-0808">Transferase</keyword>
<organism evidence="2">
    <name type="scientific">Streptomyces violaceoruber</name>
    <dbReference type="NCBI Taxonomy" id="1935"/>
    <lineage>
        <taxon>Bacteria</taxon>
        <taxon>Bacillati</taxon>
        <taxon>Actinomycetota</taxon>
        <taxon>Actinomycetes</taxon>
        <taxon>Kitasatosporales</taxon>
        <taxon>Streptomycetaceae</taxon>
        <taxon>Streptomyces</taxon>
        <taxon>Streptomyces violaceoruber group</taxon>
    </lineage>
</organism>
<dbReference type="PANTHER" id="PTHR43591:SF99">
    <property type="entry name" value="OS06G0646000 PROTEIN"/>
    <property type="match status" value="1"/>
</dbReference>
<dbReference type="GO" id="GO:0008168">
    <property type="term" value="F:methyltransferase activity"/>
    <property type="evidence" value="ECO:0007669"/>
    <property type="project" value="UniProtKB-ARBA"/>
</dbReference>
<accession>C0Z465</accession>
<dbReference type="Gene3D" id="3.40.50.150">
    <property type="entry name" value="Vaccinia Virus protein VP39"/>
    <property type="match status" value="1"/>
</dbReference>
<reference evidence="2" key="1">
    <citation type="submission" date="2008-05" db="EMBL/GenBank/DDBJ databases">
        <title>A type I/type III polyketide synthase hybrid biosynthetic pathway for the structurally unique ansa compound kendomycin.</title>
        <authorList>
            <person name="Wenzel S.C."/>
            <person name="Bode H.B."/>
            <person name="Kochems I."/>
            <person name="Mueller R."/>
        </authorList>
    </citation>
    <scope>NUCLEOTIDE SEQUENCE</scope>
    <source>
        <strain evidence="2">3844-33C</strain>
    </source>
</reference>
<dbReference type="EMBL" id="AM992894">
    <property type="protein sequence ID" value="CAQ52614.1"/>
    <property type="molecule type" value="Genomic_DNA"/>
</dbReference>
<dbReference type="Pfam" id="PF13649">
    <property type="entry name" value="Methyltransf_25"/>
    <property type="match status" value="1"/>
</dbReference>